<reference evidence="6 7" key="1">
    <citation type="journal article" date="2018" name="Nat. Ecol. Evol.">
        <title>Pezizomycetes genomes reveal the molecular basis of ectomycorrhizal truffle lifestyle.</title>
        <authorList>
            <person name="Murat C."/>
            <person name="Payen T."/>
            <person name="Noel B."/>
            <person name="Kuo A."/>
            <person name="Morin E."/>
            <person name="Chen J."/>
            <person name="Kohler A."/>
            <person name="Krizsan K."/>
            <person name="Balestrini R."/>
            <person name="Da Silva C."/>
            <person name="Montanini B."/>
            <person name="Hainaut M."/>
            <person name="Levati E."/>
            <person name="Barry K.W."/>
            <person name="Belfiori B."/>
            <person name="Cichocki N."/>
            <person name="Clum A."/>
            <person name="Dockter R.B."/>
            <person name="Fauchery L."/>
            <person name="Guy J."/>
            <person name="Iotti M."/>
            <person name="Le Tacon F."/>
            <person name="Lindquist E.A."/>
            <person name="Lipzen A."/>
            <person name="Malagnac F."/>
            <person name="Mello A."/>
            <person name="Molinier V."/>
            <person name="Miyauchi S."/>
            <person name="Poulain J."/>
            <person name="Riccioni C."/>
            <person name="Rubini A."/>
            <person name="Sitrit Y."/>
            <person name="Splivallo R."/>
            <person name="Traeger S."/>
            <person name="Wang M."/>
            <person name="Zifcakova L."/>
            <person name="Wipf D."/>
            <person name="Zambonelli A."/>
            <person name="Paolocci F."/>
            <person name="Nowrousian M."/>
            <person name="Ottonello S."/>
            <person name="Baldrian P."/>
            <person name="Spatafora J.W."/>
            <person name="Henrissat B."/>
            <person name="Nagy L.G."/>
            <person name="Aury J.M."/>
            <person name="Wincker P."/>
            <person name="Grigoriev I.V."/>
            <person name="Bonfante P."/>
            <person name="Martin F.M."/>
        </authorList>
    </citation>
    <scope>NUCLEOTIDE SEQUENCE [LARGE SCALE GENOMIC DNA]</scope>
    <source>
        <strain evidence="6 7">RN42</strain>
    </source>
</reference>
<dbReference type="Gene3D" id="3.40.50.1580">
    <property type="entry name" value="Nucleoside phosphorylase domain"/>
    <property type="match status" value="1"/>
</dbReference>
<proteinExistence type="predicted"/>
<sequence length="1416" mass="158428">MPLDLRELSQERLVDEYGGRTQVQSPAQDILNRDASISGRERDNMGTVQVHQSVQQQLGNDRSRSSNISHIEASTQAEPSSVKFRHEDYKIGWICPLEIEQDAALYMLDEKHQRLSKKPSDKNIYTLGSINGHNVVMAGQPRSGNNHAAIVATDLRRTFPEVKFILLVGIGGGVPTAPIERNNSSRPRYARIRLGDVVVSIHDNGGAIQYDHGKAEAEGRLVRTGVLDSAPDFLISAAKELSLARKRDWVEKREDPIRENLRRINPRASEFEYPGSEYDLLFSADYQHKSKGAPCTENDESGLNCDANQVQPPPINYGLLPRRMRNATNAAGHGVQTQPDPTYVEIHRGTIASGEKVIKNAKLRDQLAAAEPLHNILCFEMEAAGALRGMPCLVIRGIADYCDSHKNDEWHGYAAATAASYARLLLSHVPVEEVTNLSISREAEEAIKFIHERSKLEVNDYRELYEWLSPLKPHQRHEDFKQRRVAGTGTSFLASTPFLNWVTSHDEALSGRSQNSSEVPTGSSSRLLVCHGGPGVGKTFLCCTVIEHLKAQEPPATVVFMYCDYNDQSSQTPLAIIGSLLWQLISDDHRPSNAPRESMIRKYQDWKENPQKFLTLEKLTASFKEALACFKRVYLCIDAVDECADKTRSSIIEFIKEFIDSSPSLSIFVTGRPGFQELLEDVAGSISPLQAGHEDLQRCIESRLAEFNKHNKYRNSMDEHRLRGRIVQRLTEVSLSESDGVVNFLLARLHLDAVLEPGLSLCEREQVLEELSSSFEKTFEGTMTRIEKQGEILVRKALRALQWITFAGAPLSKEDLETALAVDIDAEEFRPDNITDLQVILESCLGLILHEEESGTVRFFHFSVWEFFQNHHEGYFPGGEVSMSETCLTYLYQDSLTASWTSSTPSESLPVPMSSFFHYATFFWAYHLGTNGKSEVIQKLLTSVLLHYQDRRHHALIHGFSHLTDYFHSDLHDPLIDSSVSLDNFRKHFEFFDLPVGLENSIAHMVFDKETSRDALAGVLASFGCVGLFSYLHSTLLERLRRSVGRKSYLPLIYAVAYGRTHVVRLLLSTGQIDPMMLDERERTPLHFATWYSGTSDIVRILLGESVEDVDFQIEENKTHSFSFTARGSISNRKRVRAYVPMKLVNPDARDAVAGTPLLYAADQGKVEMVRLLLETGRVDPNARDGLDGTALIYAAQGGYAEIVRLFLETGRVNPETRGYGGRTALSYAAGAGSAASATVRLLLETNKVDPDAKDFNPYTGRGGGRTPLSYAAESRGSAATVRLLLETKRVDPNSKDSRGVTPLWYASQAGNTDVIELLLRYDSDPSVHPNTRDKRGRTAFSYFCDFTSLAHATWAPLRDVLSFDIGGALKFLLSMDLVDPNVRDVNGRTPLHYCVLNFKLDNLKNCNSFELKRCP</sequence>
<dbReference type="Pfam" id="PF24883">
    <property type="entry name" value="NPHP3_N"/>
    <property type="match status" value="1"/>
</dbReference>
<dbReference type="Pfam" id="PF12796">
    <property type="entry name" value="Ank_2"/>
    <property type="match status" value="3"/>
</dbReference>
<dbReference type="STRING" id="1160509.A0A3N4I451"/>
<dbReference type="InterPro" id="IPR036770">
    <property type="entry name" value="Ankyrin_rpt-contain_sf"/>
</dbReference>
<dbReference type="PANTHER" id="PTHR46082">
    <property type="entry name" value="ATP/GTP-BINDING PROTEIN-RELATED"/>
    <property type="match status" value="1"/>
</dbReference>
<evidence type="ECO:0000259" key="4">
    <source>
        <dbReference type="Pfam" id="PF22939"/>
    </source>
</evidence>
<dbReference type="EMBL" id="ML119706">
    <property type="protein sequence ID" value="RPA78860.1"/>
    <property type="molecule type" value="Genomic_DNA"/>
</dbReference>
<feature type="region of interest" description="Disordered" evidence="3">
    <location>
        <begin position="56"/>
        <end position="81"/>
    </location>
</feature>
<dbReference type="SUPFAM" id="SSF53167">
    <property type="entry name" value="Purine and uridine phosphorylases"/>
    <property type="match status" value="1"/>
</dbReference>
<feature type="domain" description="Nephrocystin 3-like N-terminal" evidence="5">
    <location>
        <begin position="522"/>
        <end position="672"/>
    </location>
</feature>
<protein>
    <submittedName>
        <fullName evidence="6">Uncharacterized protein</fullName>
    </submittedName>
</protein>
<dbReference type="GO" id="GO:0003824">
    <property type="term" value="F:catalytic activity"/>
    <property type="evidence" value="ECO:0007669"/>
    <property type="project" value="InterPro"/>
</dbReference>
<gene>
    <name evidence="6" type="ORF">BJ508DRAFT_328893</name>
</gene>
<dbReference type="GO" id="GO:0009116">
    <property type="term" value="P:nucleoside metabolic process"/>
    <property type="evidence" value="ECO:0007669"/>
    <property type="project" value="InterPro"/>
</dbReference>
<dbReference type="Proteomes" id="UP000275078">
    <property type="component" value="Unassembled WGS sequence"/>
</dbReference>
<dbReference type="SUPFAM" id="SSF48403">
    <property type="entry name" value="Ankyrin repeat"/>
    <property type="match status" value="2"/>
</dbReference>
<dbReference type="InterPro" id="IPR027417">
    <property type="entry name" value="P-loop_NTPase"/>
</dbReference>
<name>A0A3N4I451_ASCIM</name>
<dbReference type="Pfam" id="PF22939">
    <property type="entry name" value="WHD_GPIID"/>
    <property type="match status" value="1"/>
</dbReference>
<evidence type="ECO:0000256" key="2">
    <source>
        <dbReference type="PROSITE-ProRule" id="PRU00023"/>
    </source>
</evidence>
<keyword evidence="2" id="KW-0040">ANK repeat</keyword>
<dbReference type="PROSITE" id="PS50088">
    <property type="entry name" value="ANK_REPEAT"/>
    <property type="match status" value="2"/>
</dbReference>
<dbReference type="OrthoDB" id="448455at2759"/>
<dbReference type="InterPro" id="IPR035994">
    <property type="entry name" value="Nucleoside_phosphorylase_sf"/>
</dbReference>
<keyword evidence="1" id="KW-0677">Repeat</keyword>
<dbReference type="InterPro" id="IPR053137">
    <property type="entry name" value="NLR-like"/>
</dbReference>
<organism evidence="6 7">
    <name type="scientific">Ascobolus immersus RN42</name>
    <dbReference type="NCBI Taxonomy" id="1160509"/>
    <lineage>
        <taxon>Eukaryota</taxon>
        <taxon>Fungi</taxon>
        <taxon>Dikarya</taxon>
        <taxon>Ascomycota</taxon>
        <taxon>Pezizomycotina</taxon>
        <taxon>Pezizomycetes</taxon>
        <taxon>Pezizales</taxon>
        <taxon>Ascobolaceae</taxon>
        <taxon>Ascobolus</taxon>
    </lineage>
</organism>
<feature type="repeat" description="ANK" evidence="2">
    <location>
        <begin position="1299"/>
        <end position="1331"/>
    </location>
</feature>
<dbReference type="InterPro" id="IPR054471">
    <property type="entry name" value="GPIID_WHD"/>
</dbReference>
<accession>A0A3N4I451</accession>
<evidence type="ECO:0000313" key="7">
    <source>
        <dbReference type="Proteomes" id="UP000275078"/>
    </source>
</evidence>
<dbReference type="SMART" id="SM00248">
    <property type="entry name" value="ANK"/>
    <property type="match status" value="8"/>
</dbReference>
<evidence type="ECO:0000256" key="3">
    <source>
        <dbReference type="SAM" id="MobiDB-lite"/>
    </source>
</evidence>
<keyword evidence="7" id="KW-1185">Reference proteome</keyword>
<evidence type="ECO:0000256" key="1">
    <source>
        <dbReference type="ARBA" id="ARBA00022737"/>
    </source>
</evidence>
<evidence type="ECO:0000313" key="6">
    <source>
        <dbReference type="EMBL" id="RPA78860.1"/>
    </source>
</evidence>
<dbReference type="PANTHER" id="PTHR46082:SF11">
    <property type="entry name" value="AAA+ ATPASE DOMAIN-CONTAINING PROTEIN-RELATED"/>
    <property type="match status" value="1"/>
</dbReference>
<dbReference type="Gene3D" id="1.25.40.20">
    <property type="entry name" value="Ankyrin repeat-containing domain"/>
    <property type="match status" value="2"/>
</dbReference>
<dbReference type="InterPro" id="IPR002110">
    <property type="entry name" value="Ankyrin_rpt"/>
</dbReference>
<dbReference type="SUPFAM" id="SSF52540">
    <property type="entry name" value="P-loop containing nucleoside triphosphate hydrolases"/>
    <property type="match status" value="1"/>
</dbReference>
<feature type="compositionally biased region" description="Polar residues" evidence="3">
    <location>
        <begin position="56"/>
        <end position="79"/>
    </location>
</feature>
<evidence type="ECO:0000259" key="5">
    <source>
        <dbReference type="Pfam" id="PF24883"/>
    </source>
</evidence>
<dbReference type="InterPro" id="IPR056884">
    <property type="entry name" value="NPHP3-like_N"/>
</dbReference>
<dbReference type="PROSITE" id="PS50297">
    <property type="entry name" value="ANK_REP_REGION"/>
    <property type="match status" value="2"/>
</dbReference>
<feature type="domain" description="GPI inositol-deacylase winged helix" evidence="4">
    <location>
        <begin position="795"/>
        <end position="870"/>
    </location>
</feature>
<feature type="repeat" description="ANK" evidence="2">
    <location>
        <begin position="1153"/>
        <end position="1177"/>
    </location>
</feature>
<dbReference type="Gene3D" id="3.40.50.300">
    <property type="entry name" value="P-loop containing nucleotide triphosphate hydrolases"/>
    <property type="match status" value="1"/>
</dbReference>